<evidence type="ECO:0000313" key="4">
    <source>
        <dbReference type="EMBL" id="CCO20396.1"/>
    </source>
</evidence>
<dbReference type="OrthoDB" id="10250441at2759"/>
<gene>
    <name evidence="4" type="ordered locus">Bathy17g00960</name>
</gene>
<evidence type="ECO:0000256" key="2">
    <source>
        <dbReference type="ARBA" id="ARBA00023186"/>
    </source>
</evidence>
<dbReference type="InterPro" id="IPR016661">
    <property type="entry name" value="PFDN4"/>
</dbReference>
<dbReference type="GO" id="GO:0016272">
    <property type="term" value="C:prefoldin complex"/>
    <property type="evidence" value="ECO:0007669"/>
    <property type="project" value="UniProtKB-UniRule"/>
</dbReference>
<keyword evidence="5" id="KW-1185">Reference proteome</keyword>
<evidence type="ECO:0000313" key="5">
    <source>
        <dbReference type="Proteomes" id="UP000198341"/>
    </source>
</evidence>
<dbReference type="Pfam" id="PF01920">
    <property type="entry name" value="Prefoldin_2"/>
    <property type="match status" value="1"/>
</dbReference>
<dbReference type="Proteomes" id="UP000198341">
    <property type="component" value="Chromosome 17"/>
</dbReference>
<sequence>MTTIEPTTTSKPPTKHDVEVNWEDQQRICAFGRLNNRTHELRAMIASREKQLEDTEEAESEITFADDDTKCDLVVGECFFETEKLKAEEMLQTKVTSERKSIEENKEELTSVARAMEQLKGHLYGKFGSSINLEE</sequence>
<evidence type="ECO:0000256" key="1">
    <source>
        <dbReference type="ARBA" id="ARBA00008045"/>
    </source>
</evidence>
<organism evidence="4 5">
    <name type="scientific">Bathycoccus prasinos</name>
    <dbReference type="NCBI Taxonomy" id="41875"/>
    <lineage>
        <taxon>Eukaryota</taxon>
        <taxon>Viridiplantae</taxon>
        <taxon>Chlorophyta</taxon>
        <taxon>Mamiellophyceae</taxon>
        <taxon>Mamiellales</taxon>
        <taxon>Bathycoccaceae</taxon>
        <taxon>Bathycoccus</taxon>
    </lineage>
</organism>
<comment type="similarity">
    <text evidence="1 3">Belongs to the prefoldin subunit beta family.</text>
</comment>
<comment type="subunit">
    <text evidence="3">Heterohexamer of two PFD-alpha type and four PFD-beta type subunits.</text>
</comment>
<dbReference type="STRING" id="41875.K8EQU7"/>
<dbReference type="eggNOG" id="KOG1760">
    <property type="taxonomic scope" value="Eukaryota"/>
</dbReference>
<keyword evidence="2 3" id="KW-0143">Chaperone</keyword>
<dbReference type="PANTHER" id="PTHR21100:SF9">
    <property type="entry name" value="PREFOLDIN SUBUNIT 4"/>
    <property type="match status" value="1"/>
</dbReference>
<name>K8EQU7_9CHLO</name>
<evidence type="ECO:0000256" key="3">
    <source>
        <dbReference type="PIRNR" id="PIRNR016477"/>
    </source>
</evidence>
<dbReference type="EMBL" id="FO082262">
    <property type="protein sequence ID" value="CCO20396.1"/>
    <property type="molecule type" value="Genomic_DNA"/>
</dbReference>
<dbReference type="GO" id="GO:0006457">
    <property type="term" value="P:protein folding"/>
    <property type="evidence" value="ECO:0007669"/>
    <property type="project" value="UniProtKB-UniRule"/>
</dbReference>
<dbReference type="GO" id="GO:0051082">
    <property type="term" value="F:unfolded protein binding"/>
    <property type="evidence" value="ECO:0007669"/>
    <property type="project" value="InterPro"/>
</dbReference>
<dbReference type="InterPro" id="IPR002777">
    <property type="entry name" value="PFD_beta-like"/>
</dbReference>
<dbReference type="GO" id="GO:0005737">
    <property type="term" value="C:cytoplasm"/>
    <property type="evidence" value="ECO:0007669"/>
    <property type="project" value="TreeGrafter"/>
</dbReference>
<dbReference type="PIRSF" id="PIRSF016477">
    <property type="entry name" value="Prefoldin_subunit_4"/>
    <property type="match status" value="1"/>
</dbReference>
<dbReference type="InterPro" id="IPR009053">
    <property type="entry name" value="Prefoldin"/>
</dbReference>
<dbReference type="GO" id="GO:0009409">
    <property type="term" value="P:response to cold"/>
    <property type="evidence" value="ECO:0007669"/>
    <property type="project" value="UniProtKB-ARBA"/>
</dbReference>
<dbReference type="GeneID" id="19011079"/>
<dbReference type="RefSeq" id="XP_007508292.1">
    <property type="nucleotide sequence ID" value="XM_007508230.1"/>
</dbReference>
<proteinExistence type="inferred from homology"/>
<accession>K8EQU7</accession>
<comment type="function">
    <text evidence="3">Binds specifically to cytosolic chaperonin (c-CPN) and transfers target proteins to it. Binds to nascent polypeptide chain and promotes folding in an environment in which there are many competing pathways for nonnative proteins.</text>
</comment>
<dbReference type="AlphaFoldDB" id="K8EQU7"/>
<dbReference type="KEGG" id="bpg:Bathy17g00960"/>
<reference evidence="4 5" key="1">
    <citation type="submission" date="2011-10" db="EMBL/GenBank/DDBJ databases">
        <authorList>
            <person name="Genoscope - CEA"/>
        </authorList>
    </citation>
    <scope>NUCLEOTIDE SEQUENCE [LARGE SCALE GENOMIC DNA]</scope>
    <source>
        <strain evidence="4 5">RCC 1105</strain>
    </source>
</reference>
<dbReference type="SUPFAM" id="SSF46579">
    <property type="entry name" value="Prefoldin"/>
    <property type="match status" value="1"/>
</dbReference>
<protein>
    <recommendedName>
        <fullName evidence="3">Prefoldin subunit 4</fullName>
    </recommendedName>
</protein>
<dbReference type="Gene3D" id="1.10.287.370">
    <property type="match status" value="1"/>
</dbReference>
<dbReference type="PANTHER" id="PTHR21100">
    <property type="entry name" value="PREFOLDIN SUBUNIT 4"/>
    <property type="match status" value="1"/>
</dbReference>